<dbReference type="PROSITE" id="PS51257">
    <property type="entry name" value="PROKAR_LIPOPROTEIN"/>
    <property type="match status" value="1"/>
</dbReference>
<sequence>MKKVLILLLITSVFAGCSSQDDLIAEPEAVIKELSLSIKPGHIYTSNIDFEFEILDGNGGYTVSVSDDEDARATVEGNKVKVNLLKNTASITVTDKDSQSASVVINSSAKSLTPSAYGIFIDNGTSYTMKDINFGEGGYTIEKIKGTSAEVIVVENDELKVNALKPGNSYYKIVDKRGAKAKFEVYVTTAYDFYGRTLEITAINDQIISVIIKQGAGEWKIVGEQSSPIFKKLTMIAKGDKDKKYDILNIATSENESKGIFTIPLQDKAGNKAYVTVNVK</sequence>
<organism evidence="2 3">
    <name type="scientific">Pedobacter antarcticus 4BY</name>
    <dbReference type="NCBI Taxonomy" id="1358423"/>
    <lineage>
        <taxon>Bacteria</taxon>
        <taxon>Pseudomonadati</taxon>
        <taxon>Bacteroidota</taxon>
        <taxon>Sphingobacteriia</taxon>
        <taxon>Sphingobacteriales</taxon>
        <taxon>Sphingobacteriaceae</taxon>
        <taxon>Pedobacter</taxon>
    </lineage>
</organism>
<reference evidence="2 3" key="1">
    <citation type="journal article" date="1992" name="Int. J. Syst. Bacteriol.">
        <title>Sphingobacterium antarcticus sp. nov. a Psychrotrophic Bacterium from the Soils of Schirmacher Oasis, Antarctica.</title>
        <authorList>
            <person name="Shivaji S."/>
            <person name="Ray M.K."/>
            <person name="Rao N.S."/>
            <person name="Saiserr L."/>
            <person name="Jagannadham M.V."/>
            <person name="Kumar G.S."/>
            <person name="Reddy G."/>
            <person name="Bhargava P.M."/>
        </authorList>
    </citation>
    <scope>NUCLEOTIDE SEQUENCE [LARGE SCALE GENOMIC DNA]</scope>
    <source>
        <strain evidence="2 3">4BY</strain>
    </source>
</reference>
<feature type="chain" id="PRO_5012813729" description="Lipoprotein" evidence="1">
    <location>
        <begin position="16"/>
        <end position="280"/>
    </location>
</feature>
<keyword evidence="1" id="KW-0732">Signal</keyword>
<dbReference type="OrthoDB" id="9342482at2"/>
<dbReference type="RefSeq" id="WP_037444805.1">
    <property type="nucleotide sequence ID" value="NZ_JNFF01000117.1"/>
</dbReference>
<dbReference type="AlphaFoldDB" id="A0A081PBY1"/>
<dbReference type="Proteomes" id="UP000028007">
    <property type="component" value="Unassembled WGS sequence"/>
</dbReference>
<feature type="signal peptide" evidence="1">
    <location>
        <begin position="1"/>
        <end position="15"/>
    </location>
</feature>
<name>A0A081PBY1_9SPHI</name>
<proteinExistence type="predicted"/>
<evidence type="ECO:0000313" key="2">
    <source>
        <dbReference type="EMBL" id="KEQ28204.1"/>
    </source>
</evidence>
<evidence type="ECO:0000256" key="1">
    <source>
        <dbReference type="SAM" id="SignalP"/>
    </source>
</evidence>
<protein>
    <recommendedName>
        <fullName evidence="4">Lipoprotein</fullName>
    </recommendedName>
</protein>
<comment type="caution">
    <text evidence="2">The sequence shown here is derived from an EMBL/GenBank/DDBJ whole genome shotgun (WGS) entry which is preliminary data.</text>
</comment>
<evidence type="ECO:0000313" key="3">
    <source>
        <dbReference type="Proteomes" id="UP000028007"/>
    </source>
</evidence>
<evidence type="ECO:0008006" key="4">
    <source>
        <dbReference type="Google" id="ProtNLM"/>
    </source>
</evidence>
<accession>A0A081PBY1</accession>
<keyword evidence="3" id="KW-1185">Reference proteome</keyword>
<dbReference type="EMBL" id="JNFF01000117">
    <property type="protein sequence ID" value="KEQ28204.1"/>
    <property type="molecule type" value="Genomic_DNA"/>
</dbReference>
<gene>
    <name evidence="2" type="ORF">N180_00775</name>
</gene>
<dbReference type="eggNOG" id="ENOG502ZQNR">
    <property type="taxonomic scope" value="Bacteria"/>
</dbReference>